<evidence type="ECO:0000256" key="15">
    <source>
        <dbReference type="ARBA" id="ARBA00023166"/>
    </source>
</evidence>
<dbReference type="OrthoDB" id="2401875at2759"/>
<evidence type="ECO:0000256" key="11">
    <source>
        <dbReference type="ARBA" id="ARBA00022840"/>
    </source>
</evidence>
<organism evidence="18 19">
    <name type="scientific">Chiloscyllium punctatum</name>
    <name type="common">Brownbanded bambooshark</name>
    <name type="synonym">Hemiscyllium punctatum</name>
    <dbReference type="NCBI Taxonomy" id="137246"/>
    <lineage>
        <taxon>Eukaryota</taxon>
        <taxon>Metazoa</taxon>
        <taxon>Chordata</taxon>
        <taxon>Craniata</taxon>
        <taxon>Vertebrata</taxon>
        <taxon>Chondrichthyes</taxon>
        <taxon>Elasmobranchii</taxon>
        <taxon>Galeomorphii</taxon>
        <taxon>Galeoidea</taxon>
        <taxon>Orectolobiformes</taxon>
        <taxon>Hemiscylliidae</taxon>
        <taxon>Chiloscyllium</taxon>
    </lineage>
</organism>
<comment type="pathway">
    <text evidence="2">Isoprenoid biosynthesis; isopentenyl diphosphate biosynthesis via mevalonate pathway; isopentenyl diphosphate from (R)-mevalonate: step 2/3.</text>
</comment>
<keyword evidence="11" id="KW-0067">ATP-binding</keyword>
<proteinExistence type="predicted"/>
<feature type="non-terminal residue" evidence="18">
    <location>
        <position position="1"/>
    </location>
</feature>
<keyword evidence="7" id="KW-0808">Transferase</keyword>
<dbReference type="GO" id="GO:0019287">
    <property type="term" value="P:isopentenyl diphosphate biosynthetic process, mevalonate pathway"/>
    <property type="evidence" value="ECO:0007669"/>
    <property type="project" value="UniProtKB-UniPathway"/>
</dbReference>
<accession>A0A401TF53</accession>
<evidence type="ECO:0000256" key="5">
    <source>
        <dbReference type="ARBA" id="ARBA00022516"/>
    </source>
</evidence>
<evidence type="ECO:0000256" key="2">
    <source>
        <dbReference type="ARBA" id="ARBA00005017"/>
    </source>
</evidence>
<dbReference type="InterPro" id="IPR005919">
    <property type="entry name" value="Pmev_kin_anim"/>
</dbReference>
<evidence type="ECO:0000313" key="18">
    <source>
        <dbReference type="EMBL" id="GCC41245.1"/>
    </source>
</evidence>
<evidence type="ECO:0000256" key="3">
    <source>
        <dbReference type="ARBA" id="ARBA00012958"/>
    </source>
</evidence>
<keyword evidence="8" id="KW-0547">Nucleotide-binding</keyword>
<sequence length="72" mass="8373">LGIANCAILRLSAPIKEQYAKEYGLELDKLLGASEYKERYREKMIQWGEERRTKDPGCFCRAVIQDVPQPVW</sequence>
<evidence type="ECO:0000256" key="17">
    <source>
        <dbReference type="ARBA" id="ARBA00034549"/>
    </source>
</evidence>
<dbReference type="UniPathway" id="UPA00057">
    <property type="reaction ID" value="UER00099"/>
</dbReference>
<evidence type="ECO:0000256" key="14">
    <source>
        <dbReference type="ARBA" id="ARBA00023098"/>
    </source>
</evidence>
<dbReference type="GO" id="GO:0005829">
    <property type="term" value="C:cytosol"/>
    <property type="evidence" value="ECO:0007669"/>
    <property type="project" value="UniProtKB-SubCell"/>
</dbReference>
<dbReference type="Gene3D" id="3.40.50.300">
    <property type="entry name" value="P-loop containing nucleotide triphosphate hydrolases"/>
    <property type="match status" value="1"/>
</dbReference>
<keyword evidence="9" id="KW-0418">Kinase</keyword>
<dbReference type="STRING" id="137246.A0A401TF53"/>
<keyword evidence="10" id="KW-0152">Cholesterol biosynthesis</keyword>
<reference evidence="18 19" key="1">
    <citation type="journal article" date="2018" name="Nat. Ecol. Evol.">
        <title>Shark genomes provide insights into elasmobranch evolution and the origin of vertebrates.</title>
        <authorList>
            <person name="Hara Y"/>
            <person name="Yamaguchi K"/>
            <person name="Onimaru K"/>
            <person name="Kadota M"/>
            <person name="Koyanagi M"/>
            <person name="Keeley SD"/>
            <person name="Tatsumi K"/>
            <person name="Tanaka K"/>
            <person name="Motone F"/>
            <person name="Kageyama Y"/>
            <person name="Nozu R"/>
            <person name="Adachi N"/>
            <person name="Nishimura O"/>
            <person name="Nakagawa R"/>
            <person name="Tanegashima C"/>
            <person name="Kiyatake I"/>
            <person name="Matsumoto R"/>
            <person name="Murakumo K"/>
            <person name="Nishida K"/>
            <person name="Terakita A"/>
            <person name="Kuratani S"/>
            <person name="Sato K"/>
            <person name="Hyodo S Kuraku.S."/>
        </authorList>
    </citation>
    <scope>NUCLEOTIDE SEQUENCE [LARGE SCALE GENOMIC DNA]</scope>
</reference>
<dbReference type="Proteomes" id="UP000287033">
    <property type="component" value="Unassembled WGS sequence"/>
</dbReference>
<keyword evidence="6" id="KW-0153">Cholesterol metabolism</keyword>
<dbReference type="EMBL" id="BEZZ01050280">
    <property type="protein sequence ID" value="GCC41245.1"/>
    <property type="molecule type" value="Genomic_DNA"/>
</dbReference>
<keyword evidence="4" id="KW-0963">Cytoplasm</keyword>
<keyword evidence="14" id="KW-0443">Lipid metabolism</keyword>
<keyword evidence="15" id="KW-1207">Sterol metabolism</keyword>
<dbReference type="Pfam" id="PF04275">
    <property type="entry name" value="P-mevalo_kinase"/>
    <property type="match status" value="1"/>
</dbReference>
<keyword evidence="12" id="KW-0752">Steroid biosynthesis</keyword>
<dbReference type="GO" id="GO:0005524">
    <property type="term" value="F:ATP binding"/>
    <property type="evidence" value="ECO:0007669"/>
    <property type="project" value="UniProtKB-KW"/>
</dbReference>
<dbReference type="GO" id="GO:0004631">
    <property type="term" value="F:phosphomevalonate kinase activity"/>
    <property type="evidence" value="ECO:0007669"/>
    <property type="project" value="UniProtKB-EC"/>
</dbReference>
<evidence type="ECO:0000313" key="19">
    <source>
        <dbReference type="Proteomes" id="UP000287033"/>
    </source>
</evidence>
<evidence type="ECO:0000256" key="12">
    <source>
        <dbReference type="ARBA" id="ARBA00022955"/>
    </source>
</evidence>
<evidence type="ECO:0000256" key="7">
    <source>
        <dbReference type="ARBA" id="ARBA00022679"/>
    </source>
</evidence>
<dbReference type="PANTHER" id="PTHR13101:SF1">
    <property type="entry name" value="PHOSPHOMEVALONATE KINASE"/>
    <property type="match status" value="1"/>
</dbReference>
<evidence type="ECO:0000256" key="4">
    <source>
        <dbReference type="ARBA" id="ARBA00022490"/>
    </source>
</evidence>
<dbReference type="PANTHER" id="PTHR13101">
    <property type="entry name" value="PHOSPHOMEVALONATE KINASE"/>
    <property type="match status" value="1"/>
</dbReference>
<evidence type="ECO:0000256" key="6">
    <source>
        <dbReference type="ARBA" id="ARBA00022548"/>
    </source>
</evidence>
<keyword evidence="13" id="KW-0756">Sterol biosynthesis</keyword>
<keyword evidence="5" id="KW-0444">Lipid biosynthesis</keyword>
<evidence type="ECO:0000256" key="13">
    <source>
        <dbReference type="ARBA" id="ARBA00023011"/>
    </source>
</evidence>
<evidence type="ECO:0000256" key="16">
    <source>
        <dbReference type="ARBA" id="ARBA00023221"/>
    </source>
</evidence>
<evidence type="ECO:0000256" key="10">
    <source>
        <dbReference type="ARBA" id="ARBA00022778"/>
    </source>
</evidence>
<dbReference type="InterPro" id="IPR027417">
    <property type="entry name" value="P-loop_NTPase"/>
</dbReference>
<dbReference type="AlphaFoldDB" id="A0A401TF53"/>
<comment type="caution">
    <text evidence="18">The sequence shown here is derived from an EMBL/GenBank/DDBJ whole genome shotgun (WGS) entry which is preliminary data.</text>
</comment>
<evidence type="ECO:0000256" key="1">
    <source>
        <dbReference type="ARBA" id="ARBA00004514"/>
    </source>
</evidence>
<keyword evidence="19" id="KW-1185">Reference proteome</keyword>
<gene>
    <name evidence="18" type="ORF">chiPu_0024998</name>
</gene>
<keyword evidence="16" id="KW-0753">Steroid metabolism</keyword>
<feature type="non-terminal residue" evidence="18">
    <location>
        <position position="72"/>
    </location>
</feature>
<dbReference type="OMA" id="IANCAIL"/>
<evidence type="ECO:0000256" key="8">
    <source>
        <dbReference type="ARBA" id="ARBA00022741"/>
    </source>
</evidence>
<dbReference type="EC" id="2.7.4.2" evidence="3"/>
<protein>
    <recommendedName>
        <fullName evidence="17">Phosphomevalonate kinase</fullName>
        <ecNumber evidence="3">2.7.4.2</ecNumber>
    </recommendedName>
</protein>
<name>A0A401TF53_CHIPU</name>
<evidence type="ECO:0000256" key="9">
    <source>
        <dbReference type="ARBA" id="ARBA00022777"/>
    </source>
</evidence>
<dbReference type="GO" id="GO:0006695">
    <property type="term" value="P:cholesterol biosynthetic process"/>
    <property type="evidence" value="ECO:0007669"/>
    <property type="project" value="UniProtKB-KW"/>
</dbReference>
<comment type="subcellular location">
    <subcellularLocation>
        <location evidence="1">Cytoplasm</location>
        <location evidence="1">Cytosol</location>
    </subcellularLocation>
</comment>